<feature type="region of interest" description="Disordered" evidence="2">
    <location>
        <begin position="200"/>
        <end position="223"/>
    </location>
</feature>
<dbReference type="STRING" id="113226.A0A139IAL5"/>
<evidence type="ECO:0000256" key="2">
    <source>
        <dbReference type="SAM" id="MobiDB-lite"/>
    </source>
</evidence>
<feature type="compositionally biased region" description="Low complexity" evidence="2">
    <location>
        <begin position="273"/>
        <end position="290"/>
    </location>
</feature>
<feature type="compositionally biased region" description="Low complexity" evidence="2">
    <location>
        <begin position="210"/>
        <end position="220"/>
    </location>
</feature>
<feature type="domain" description="Yeast cell wall synthesis Kre9/Knh1-like N-terminal" evidence="4">
    <location>
        <begin position="128"/>
        <end position="208"/>
    </location>
</feature>
<feature type="transmembrane region" description="Helical" evidence="3">
    <location>
        <begin position="35"/>
        <end position="57"/>
    </location>
</feature>
<keyword evidence="3" id="KW-0812">Transmembrane</keyword>
<accession>A0A139IAL5</accession>
<comment type="caution">
    <text evidence="5">The sequence shown here is derived from an EMBL/GenBank/DDBJ whole genome shotgun (WGS) entry which is preliminary data.</text>
</comment>
<feature type="transmembrane region" description="Helical" evidence="3">
    <location>
        <begin position="314"/>
        <end position="333"/>
    </location>
</feature>
<evidence type="ECO:0000259" key="4">
    <source>
        <dbReference type="Pfam" id="PF10342"/>
    </source>
</evidence>
<keyword evidence="3" id="KW-0472">Membrane</keyword>
<dbReference type="PANTHER" id="PTHR40633:SF6">
    <property type="entry name" value="MATRIX PROTEIN, PUTATIVE (AFU_ORTHOLOGUE AFUA_8G05410)-RELATED"/>
    <property type="match status" value="1"/>
</dbReference>
<dbReference type="AlphaFoldDB" id="A0A139IAL5"/>
<proteinExistence type="predicted"/>
<reference evidence="5 6" key="1">
    <citation type="submission" date="2015-07" db="EMBL/GenBank/DDBJ databases">
        <title>Comparative genomics of the Sigatoka disease complex on banana suggests a link between parallel evolutionary changes in Pseudocercospora fijiensis and Pseudocercospora eumusae and increased virulence on the banana host.</title>
        <authorList>
            <person name="Chang T.-C."/>
            <person name="Salvucci A."/>
            <person name="Crous P.W."/>
            <person name="Stergiopoulos I."/>
        </authorList>
    </citation>
    <scope>NUCLEOTIDE SEQUENCE [LARGE SCALE GENOMIC DNA]</scope>
    <source>
        <strain evidence="5 6">CBS 116634</strain>
    </source>
</reference>
<evidence type="ECO:0000313" key="6">
    <source>
        <dbReference type="Proteomes" id="UP000073492"/>
    </source>
</evidence>
<dbReference type="OrthoDB" id="5589325at2759"/>
<dbReference type="InterPro" id="IPR018466">
    <property type="entry name" value="Kre9/Knh1-like_N"/>
</dbReference>
<keyword evidence="1" id="KW-0732">Signal</keyword>
<dbReference type="PANTHER" id="PTHR40633">
    <property type="entry name" value="MATRIX PROTEIN, PUTATIVE (AFU_ORTHOLOGUE AFUA_8G05410)-RELATED"/>
    <property type="match status" value="1"/>
</dbReference>
<feature type="compositionally biased region" description="Polar residues" evidence="2">
    <location>
        <begin position="291"/>
        <end position="309"/>
    </location>
</feature>
<evidence type="ECO:0000256" key="3">
    <source>
        <dbReference type="SAM" id="Phobius"/>
    </source>
</evidence>
<dbReference type="Pfam" id="PF10342">
    <property type="entry name" value="Kre9_KNH"/>
    <property type="match status" value="1"/>
</dbReference>
<sequence>MLSDDRSWEINARVIRWSRAWRRSVQSLASPENSLAVGVQGLLLQASFVAFFTPLYINYSVIRRVARYSTALPRSTSRQDRENNAFESQYIALIRSIRMFFKSLLVSALAALATAQSNPLGFTKVPNPVTVGKPNVITYMTNDDNTPVTILLRRGDSNNLKTLKTLTTSATQGSYIWTPGNDLENASDYALEIQQSGNQPNYFGPFQIQGSTESGSSSSGTAGGYGSITHSSMSATITATANISGTSTTLTATYPLSAGNMTSMSRNTTMSHATLTQSSSTASSTASQTTNGAGFQGTTTGASPSQTGNSASSFAAGGSAIALVFGAVAAIVMG</sequence>
<keyword evidence="6" id="KW-1185">Reference proteome</keyword>
<organism evidence="5 6">
    <name type="scientific">Pseudocercospora musae</name>
    <dbReference type="NCBI Taxonomy" id="113226"/>
    <lineage>
        <taxon>Eukaryota</taxon>
        <taxon>Fungi</taxon>
        <taxon>Dikarya</taxon>
        <taxon>Ascomycota</taxon>
        <taxon>Pezizomycotina</taxon>
        <taxon>Dothideomycetes</taxon>
        <taxon>Dothideomycetidae</taxon>
        <taxon>Mycosphaerellales</taxon>
        <taxon>Mycosphaerellaceae</taxon>
        <taxon>Pseudocercospora</taxon>
    </lineage>
</organism>
<name>A0A139IAL5_9PEZI</name>
<evidence type="ECO:0000256" key="1">
    <source>
        <dbReference type="ARBA" id="ARBA00022729"/>
    </source>
</evidence>
<gene>
    <name evidence="5" type="ORF">AC579_9231</name>
</gene>
<feature type="region of interest" description="Disordered" evidence="2">
    <location>
        <begin position="269"/>
        <end position="310"/>
    </location>
</feature>
<evidence type="ECO:0000313" key="5">
    <source>
        <dbReference type="EMBL" id="KXT11787.1"/>
    </source>
</evidence>
<dbReference type="EMBL" id="LFZO01000182">
    <property type="protein sequence ID" value="KXT11787.1"/>
    <property type="molecule type" value="Genomic_DNA"/>
</dbReference>
<dbReference type="Proteomes" id="UP000073492">
    <property type="component" value="Unassembled WGS sequence"/>
</dbReference>
<protein>
    <recommendedName>
        <fullName evidence="4">Yeast cell wall synthesis Kre9/Knh1-like N-terminal domain-containing protein</fullName>
    </recommendedName>
</protein>
<dbReference type="InterPro" id="IPR052982">
    <property type="entry name" value="SRP1/TIP1-like"/>
</dbReference>
<keyword evidence="3" id="KW-1133">Transmembrane helix</keyword>